<comment type="caution">
    <text evidence="1">The sequence shown here is derived from an EMBL/GenBank/DDBJ whole genome shotgun (WGS) entry which is preliminary data.</text>
</comment>
<gene>
    <name evidence="1" type="ORF">M9H77_33201</name>
</gene>
<sequence>MPDDHLAFLINKFIDDFQAEKTCKNFPLENEFKSIKILLEEKNMLNSSLDVKKLRPRLAELNDLLAECVAMAEKGRKKSFKEIWHRVKINRKLKEIKKTLEECKEIFEKEECEVFSSSILVLKPQAFHYFDQSKIYGFENQIEKIENDLLRSKLGQNKTKRAIKGIVGMGGSGKTALARSIFHSENMKNHFELRLWIDFSEAIDEKKKYFCILVEKFGSGYIKSPCQYGLDEVLCTLYGYIGNKQCLIVLDGLWHGNEAIKEFIFQISREGVNGAVIFTSRFLDLAMFLVGNDEECLHRIQHLDGNLCLSIVYDSLLKKQGYLTDVLPQDLVPTIFAEEIKCRCDGLPLAAKTLAEVLAKTAWEAGSLATGSATSKFKKKMEFEINVHDRVSLSKAWYRVLGIPGVEVENTTYYKNHFQVTGTCPLDNIALELGRFCHVELISFDM</sequence>
<accession>A0ACB9ZHY3</accession>
<dbReference type="Proteomes" id="UP001060085">
    <property type="component" value="Linkage Group LG08"/>
</dbReference>
<evidence type="ECO:0000313" key="1">
    <source>
        <dbReference type="EMBL" id="KAI5647196.1"/>
    </source>
</evidence>
<protein>
    <submittedName>
        <fullName evidence="1">Uncharacterized protein</fullName>
    </submittedName>
</protein>
<keyword evidence="2" id="KW-1185">Reference proteome</keyword>
<dbReference type="EMBL" id="CM044708">
    <property type="protein sequence ID" value="KAI5647196.1"/>
    <property type="molecule type" value="Genomic_DNA"/>
</dbReference>
<proteinExistence type="predicted"/>
<organism evidence="1 2">
    <name type="scientific">Catharanthus roseus</name>
    <name type="common">Madagascar periwinkle</name>
    <name type="synonym">Vinca rosea</name>
    <dbReference type="NCBI Taxonomy" id="4058"/>
    <lineage>
        <taxon>Eukaryota</taxon>
        <taxon>Viridiplantae</taxon>
        <taxon>Streptophyta</taxon>
        <taxon>Embryophyta</taxon>
        <taxon>Tracheophyta</taxon>
        <taxon>Spermatophyta</taxon>
        <taxon>Magnoliopsida</taxon>
        <taxon>eudicotyledons</taxon>
        <taxon>Gunneridae</taxon>
        <taxon>Pentapetalae</taxon>
        <taxon>asterids</taxon>
        <taxon>lamiids</taxon>
        <taxon>Gentianales</taxon>
        <taxon>Apocynaceae</taxon>
        <taxon>Rauvolfioideae</taxon>
        <taxon>Vinceae</taxon>
        <taxon>Catharanthinae</taxon>
        <taxon>Catharanthus</taxon>
    </lineage>
</organism>
<reference evidence="2" key="1">
    <citation type="journal article" date="2023" name="Nat. Plants">
        <title>Single-cell RNA sequencing provides a high-resolution roadmap for understanding the multicellular compartmentation of specialized metabolism.</title>
        <authorList>
            <person name="Sun S."/>
            <person name="Shen X."/>
            <person name="Li Y."/>
            <person name="Li Y."/>
            <person name="Wang S."/>
            <person name="Li R."/>
            <person name="Zhang H."/>
            <person name="Shen G."/>
            <person name="Guo B."/>
            <person name="Wei J."/>
            <person name="Xu J."/>
            <person name="St-Pierre B."/>
            <person name="Chen S."/>
            <person name="Sun C."/>
        </authorList>
    </citation>
    <scope>NUCLEOTIDE SEQUENCE [LARGE SCALE GENOMIC DNA]</scope>
</reference>
<name>A0ACB9ZHY3_CATRO</name>
<evidence type="ECO:0000313" key="2">
    <source>
        <dbReference type="Proteomes" id="UP001060085"/>
    </source>
</evidence>